<protein>
    <submittedName>
        <fullName evidence="2">GNAT family N-acetyltransferase</fullName>
        <ecNumber evidence="2">2.3.1.-</ecNumber>
    </submittedName>
</protein>
<keyword evidence="2" id="KW-0012">Acyltransferase</keyword>
<dbReference type="InterPro" id="IPR016181">
    <property type="entry name" value="Acyl_CoA_acyltransferase"/>
</dbReference>
<keyword evidence="2" id="KW-0808">Transferase</keyword>
<organism evidence="2 3">
    <name type="scientific">Paenibacillus residui</name>
    <dbReference type="NCBI Taxonomy" id="629724"/>
    <lineage>
        <taxon>Bacteria</taxon>
        <taxon>Bacillati</taxon>
        <taxon>Bacillota</taxon>
        <taxon>Bacilli</taxon>
        <taxon>Bacillales</taxon>
        <taxon>Paenibacillaceae</taxon>
        <taxon>Paenibacillus</taxon>
    </lineage>
</organism>
<reference evidence="3" key="1">
    <citation type="journal article" date="2019" name="Int. J. Syst. Evol. Microbiol.">
        <title>The Global Catalogue of Microorganisms (GCM) 10K type strain sequencing project: providing services to taxonomists for standard genome sequencing and annotation.</title>
        <authorList>
            <consortium name="The Broad Institute Genomics Platform"/>
            <consortium name="The Broad Institute Genome Sequencing Center for Infectious Disease"/>
            <person name="Wu L."/>
            <person name="Ma J."/>
        </authorList>
    </citation>
    <scope>NUCLEOTIDE SEQUENCE [LARGE SCALE GENOMIC DNA]</scope>
    <source>
        <strain evidence="3">CCUG 57263</strain>
    </source>
</reference>
<evidence type="ECO:0000259" key="1">
    <source>
        <dbReference type="PROSITE" id="PS51186"/>
    </source>
</evidence>
<sequence>MTNSIEIRQMTESDVELVYQVFTEHGVGKSRDYIQRCWEQNVTGERITLLAFYQQQFAGSLHLLTTSHYPYFVENGIPEINDFNVIPPFRNRGIGNALMEAIENIAFEKYGIAGIGVGLYQSYGSAQRMYAKRGYIPDGRGVAYQQQPVTPGSMVRVDDDLNLYFTKVKL</sequence>
<dbReference type="InterPro" id="IPR000182">
    <property type="entry name" value="GNAT_dom"/>
</dbReference>
<dbReference type="GO" id="GO:0016746">
    <property type="term" value="F:acyltransferase activity"/>
    <property type="evidence" value="ECO:0007669"/>
    <property type="project" value="UniProtKB-KW"/>
</dbReference>
<proteinExistence type="predicted"/>
<dbReference type="Proteomes" id="UP001597120">
    <property type="component" value="Unassembled WGS sequence"/>
</dbReference>
<feature type="domain" description="N-acetyltransferase" evidence="1">
    <location>
        <begin position="5"/>
        <end position="162"/>
    </location>
</feature>
<gene>
    <name evidence="2" type="ORF">ACFQ03_08765</name>
</gene>
<dbReference type="CDD" id="cd04301">
    <property type="entry name" value="NAT_SF"/>
    <property type="match status" value="1"/>
</dbReference>
<dbReference type="Gene3D" id="3.40.630.30">
    <property type="match status" value="1"/>
</dbReference>
<dbReference type="SUPFAM" id="SSF55729">
    <property type="entry name" value="Acyl-CoA N-acyltransferases (Nat)"/>
    <property type="match status" value="1"/>
</dbReference>
<dbReference type="Pfam" id="PF00583">
    <property type="entry name" value="Acetyltransf_1"/>
    <property type="match status" value="1"/>
</dbReference>
<comment type="caution">
    <text evidence="2">The sequence shown here is derived from an EMBL/GenBank/DDBJ whole genome shotgun (WGS) entry which is preliminary data.</text>
</comment>
<name>A0ABW3D705_9BACL</name>
<dbReference type="EC" id="2.3.1.-" evidence="2"/>
<dbReference type="RefSeq" id="WP_379287515.1">
    <property type="nucleotide sequence ID" value="NZ_JBHTIU010000028.1"/>
</dbReference>
<dbReference type="EMBL" id="JBHTIU010000028">
    <property type="protein sequence ID" value="MFD0869242.1"/>
    <property type="molecule type" value="Genomic_DNA"/>
</dbReference>
<keyword evidence="3" id="KW-1185">Reference proteome</keyword>
<accession>A0ABW3D705</accession>
<dbReference type="PROSITE" id="PS51186">
    <property type="entry name" value="GNAT"/>
    <property type="match status" value="1"/>
</dbReference>
<evidence type="ECO:0000313" key="3">
    <source>
        <dbReference type="Proteomes" id="UP001597120"/>
    </source>
</evidence>
<evidence type="ECO:0000313" key="2">
    <source>
        <dbReference type="EMBL" id="MFD0869242.1"/>
    </source>
</evidence>